<name>A0A0M0JWR4_9EUKA</name>
<evidence type="ECO:0000259" key="10">
    <source>
        <dbReference type="SMART" id="SM00822"/>
    </source>
</evidence>
<dbReference type="SUPFAM" id="SSF51735">
    <property type="entry name" value="NAD(P)-binding Rossmann-fold domains"/>
    <property type="match status" value="1"/>
</dbReference>
<dbReference type="Gene3D" id="3.40.50.720">
    <property type="entry name" value="NAD(P)-binding Rossmann-like Domain"/>
    <property type="match status" value="1"/>
</dbReference>
<dbReference type="Proteomes" id="UP000037460">
    <property type="component" value="Unassembled WGS sequence"/>
</dbReference>
<keyword evidence="6" id="KW-0746">Sphingolipid metabolism</keyword>
<reference evidence="12" key="1">
    <citation type="journal article" date="2015" name="PLoS Genet.">
        <title>Genome Sequence and Transcriptome Analyses of Chrysochromulina tobin: Metabolic Tools for Enhanced Algal Fitness in the Prominent Order Prymnesiales (Haptophyceae).</title>
        <authorList>
            <person name="Hovde B.T."/>
            <person name="Deodato C.R."/>
            <person name="Hunsperger H.M."/>
            <person name="Ryken S.A."/>
            <person name="Yost W."/>
            <person name="Jha R.K."/>
            <person name="Patterson J."/>
            <person name="Monnat R.J. Jr."/>
            <person name="Barlow S.B."/>
            <person name="Starkenburg S.R."/>
            <person name="Cattolico R.A."/>
        </authorList>
    </citation>
    <scope>NUCLEOTIDE SEQUENCE</scope>
    <source>
        <strain evidence="12">CCMP291</strain>
    </source>
</reference>
<keyword evidence="7" id="KW-0560">Oxidoreductase</keyword>
<dbReference type="GO" id="GO:0005789">
    <property type="term" value="C:endoplasmic reticulum membrane"/>
    <property type="evidence" value="ECO:0007669"/>
    <property type="project" value="TreeGrafter"/>
</dbReference>
<accession>A0A0M0JWR4</accession>
<dbReference type="CDD" id="cd08939">
    <property type="entry name" value="KDSR-like_SDR_c"/>
    <property type="match status" value="1"/>
</dbReference>
<comment type="caution">
    <text evidence="11">The sequence shown here is derived from an EMBL/GenBank/DDBJ whole genome shotgun (WGS) entry which is preliminary data.</text>
</comment>
<evidence type="ECO:0000256" key="1">
    <source>
        <dbReference type="ARBA" id="ARBA00004240"/>
    </source>
</evidence>
<evidence type="ECO:0000256" key="2">
    <source>
        <dbReference type="ARBA" id="ARBA00004760"/>
    </source>
</evidence>
<dbReference type="PANTHER" id="PTHR43550:SF3">
    <property type="entry name" value="3-KETODIHYDROSPHINGOSINE REDUCTASE"/>
    <property type="match status" value="1"/>
</dbReference>
<dbReference type="AlphaFoldDB" id="A0A0M0JWR4"/>
<dbReference type="GO" id="GO:0030148">
    <property type="term" value="P:sphingolipid biosynthetic process"/>
    <property type="evidence" value="ECO:0007669"/>
    <property type="project" value="InterPro"/>
</dbReference>
<dbReference type="InterPro" id="IPR036291">
    <property type="entry name" value="NAD(P)-bd_dom_sf"/>
</dbReference>
<evidence type="ECO:0000313" key="12">
    <source>
        <dbReference type="Proteomes" id="UP000037460"/>
    </source>
</evidence>
<keyword evidence="8" id="KW-0443">Lipid metabolism</keyword>
<dbReference type="InterPro" id="IPR057326">
    <property type="entry name" value="KR_dom"/>
</dbReference>
<dbReference type="SMART" id="SM00822">
    <property type="entry name" value="PKS_KR"/>
    <property type="match status" value="1"/>
</dbReference>
<evidence type="ECO:0000256" key="9">
    <source>
        <dbReference type="ARBA" id="ARBA00026112"/>
    </source>
</evidence>
<proteinExistence type="predicted"/>
<evidence type="ECO:0000256" key="4">
    <source>
        <dbReference type="ARBA" id="ARBA00022824"/>
    </source>
</evidence>
<evidence type="ECO:0000256" key="8">
    <source>
        <dbReference type="ARBA" id="ARBA00023098"/>
    </source>
</evidence>
<dbReference type="OrthoDB" id="37659at2759"/>
<comment type="pathway">
    <text evidence="3">Sphingolipid metabolism.</text>
</comment>
<comment type="subcellular location">
    <subcellularLocation>
        <location evidence="1">Endoplasmic reticulum</location>
    </subcellularLocation>
</comment>
<dbReference type="Pfam" id="PF00106">
    <property type="entry name" value="adh_short"/>
    <property type="match status" value="1"/>
</dbReference>
<organism evidence="11 12">
    <name type="scientific">Chrysochromulina tobinii</name>
    <dbReference type="NCBI Taxonomy" id="1460289"/>
    <lineage>
        <taxon>Eukaryota</taxon>
        <taxon>Haptista</taxon>
        <taxon>Haptophyta</taxon>
        <taxon>Prymnesiophyceae</taxon>
        <taxon>Prymnesiales</taxon>
        <taxon>Chrysochromulinaceae</taxon>
        <taxon>Chrysochromulina</taxon>
    </lineage>
</organism>
<dbReference type="InterPro" id="IPR045022">
    <property type="entry name" value="KDSR-like"/>
</dbReference>
<comment type="pathway">
    <text evidence="2">Lipid metabolism; sphingolipid metabolism.</text>
</comment>
<dbReference type="InterPro" id="IPR002347">
    <property type="entry name" value="SDR_fam"/>
</dbReference>
<dbReference type="GO" id="GO:0047560">
    <property type="term" value="F:3-dehydrosphinganine reductase activity"/>
    <property type="evidence" value="ECO:0007669"/>
    <property type="project" value="UniProtKB-EC"/>
</dbReference>
<dbReference type="PANTHER" id="PTHR43550">
    <property type="entry name" value="3-KETODIHYDROSPHINGOSINE REDUCTASE"/>
    <property type="match status" value="1"/>
</dbReference>
<gene>
    <name evidence="11" type="ORF">Ctob_003966</name>
</gene>
<keyword evidence="5" id="KW-0521">NADP</keyword>
<protein>
    <recommendedName>
        <fullName evidence="9">3-dehydrosphinganine reductase</fullName>
        <ecNumber evidence="9">1.1.1.102</ecNumber>
    </recommendedName>
</protein>
<dbReference type="EC" id="1.1.1.102" evidence="9"/>
<sequence length="327" mass="35155">MPSWLWLFPGLFACALTFDLVRRYFLPRHSFANKHVLITGGSQGIGKALAARLLARGARVTILARTKATLQKAKDELTADQPGGYCQYACASITDSAQLAAAVAEASTTFGDVEVLIACAGAAQPGLFLHTSADDYGRAMELNYVGTVRSIKAVVEPMVARRRGHIIVVGSAMSVVGFMGYSSYAPAKHALRGLTDCLRNELVGFNVAVQIAYPPDTETPGFEHENKSKPIETLKMVPVDIYSAASVAESMLRGAERGLYHLPAPDPGINLLVSSCSGVSPRAFPCCEALLAPLVSLIESAVSVYFDMWGRRYARRHDSETLASKVK</sequence>
<evidence type="ECO:0000256" key="5">
    <source>
        <dbReference type="ARBA" id="ARBA00022857"/>
    </source>
</evidence>
<evidence type="ECO:0000256" key="6">
    <source>
        <dbReference type="ARBA" id="ARBA00022919"/>
    </source>
</evidence>
<feature type="domain" description="Ketoreductase" evidence="10">
    <location>
        <begin position="34"/>
        <end position="217"/>
    </location>
</feature>
<evidence type="ECO:0000313" key="11">
    <source>
        <dbReference type="EMBL" id="KOO30583.1"/>
    </source>
</evidence>
<evidence type="ECO:0000256" key="3">
    <source>
        <dbReference type="ARBA" id="ARBA00004991"/>
    </source>
</evidence>
<dbReference type="PRINTS" id="PR00081">
    <property type="entry name" value="GDHRDH"/>
</dbReference>
<dbReference type="EMBL" id="JWZX01002199">
    <property type="protein sequence ID" value="KOO30583.1"/>
    <property type="molecule type" value="Genomic_DNA"/>
</dbReference>
<keyword evidence="4" id="KW-0256">Endoplasmic reticulum</keyword>
<evidence type="ECO:0000256" key="7">
    <source>
        <dbReference type="ARBA" id="ARBA00023002"/>
    </source>
</evidence>
<dbReference type="GO" id="GO:0006666">
    <property type="term" value="P:3-keto-sphinganine metabolic process"/>
    <property type="evidence" value="ECO:0007669"/>
    <property type="project" value="InterPro"/>
</dbReference>
<keyword evidence="12" id="KW-1185">Reference proteome</keyword>